<dbReference type="SUPFAM" id="SSF52374">
    <property type="entry name" value="Nucleotidylyl transferase"/>
    <property type="match status" value="1"/>
</dbReference>
<reference evidence="1 2" key="1">
    <citation type="submission" date="2024-08" db="EMBL/GenBank/DDBJ databases">
        <authorList>
            <person name="Cucini C."/>
            <person name="Frati F."/>
        </authorList>
    </citation>
    <scope>NUCLEOTIDE SEQUENCE [LARGE SCALE GENOMIC DNA]</scope>
</reference>
<gene>
    <name evidence="1" type="ORF">ODALV1_LOCUS4749</name>
</gene>
<proteinExistence type="predicted"/>
<dbReference type="EMBL" id="CAXLJM020000014">
    <property type="protein sequence ID" value="CAL8080830.1"/>
    <property type="molecule type" value="Genomic_DNA"/>
</dbReference>
<keyword evidence="2" id="KW-1185">Reference proteome</keyword>
<comment type="caution">
    <text evidence="1">The sequence shown here is derived from an EMBL/GenBank/DDBJ whole genome shotgun (WGS) entry which is preliminary data.</text>
</comment>
<protein>
    <recommendedName>
        <fullName evidence="3">Cytidyltransferase-like domain-containing protein</fullName>
    </recommendedName>
</protein>
<evidence type="ECO:0000313" key="2">
    <source>
        <dbReference type="Proteomes" id="UP001642540"/>
    </source>
</evidence>
<dbReference type="Gene3D" id="3.40.50.620">
    <property type="entry name" value="HUPs"/>
    <property type="match status" value="1"/>
</dbReference>
<dbReference type="InterPro" id="IPR014729">
    <property type="entry name" value="Rossmann-like_a/b/a_fold"/>
</dbReference>
<organism evidence="1 2">
    <name type="scientific">Orchesella dallaii</name>
    <dbReference type="NCBI Taxonomy" id="48710"/>
    <lineage>
        <taxon>Eukaryota</taxon>
        <taxon>Metazoa</taxon>
        <taxon>Ecdysozoa</taxon>
        <taxon>Arthropoda</taxon>
        <taxon>Hexapoda</taxon>
        <taxon>Collembola</taxon>
        <taxon>Entomobryomorpha</taxon>
        <taxon>Entomobryoidea</taxon>
        <taxon>Orchesellidae</taxon>
        <taxon>Orchesellinae</taxon>
        <taxon>Orchesella</taxon>
    </lineage>
</organism>
<evidence type="ECO:0000313" key="1">
    <source>
        <dbReference type="EMBL" id="CAL8080830.1"/>
    </source>
</evidence>
<evidence type="ECO:0008006" key="3">
    <source>
        <dbReference type="Google" id="ProtNLM"/>
    </source>
</evidence>
<name>A0ABP1PZ14_9HEXA</name>
<dbReference type="Proteomes" id="UP001642540">
    <property type="component" value="Unassembled WGS sequence"/>
</dbReference>
<accession>A0ABP1PZ14</accession>
<sequence>MASNGLLLFTSTRYAVTKNCIKLNLQHAAKKLSAGVLYVYQWLPSPSGGPASRAKTEDVLTQISRFSLVSSRVYGEAQTLCPHLDIRCLYEKSLNNGNNRPSVPVDLVMVERNTGHTVGTNVVTPFVVRKFVSQNFRVSNSFEVEFVNDPSKEKVPSEIPPAPLAQLFGVVGVGGTFDKMHNANKILITEAAIRCEHELVLGVDKINKSKSSEPFETRKEKALAFGTDLVPQIKITFEPFSNPNGTTKTEHFDLLVASAETVADLELINKRKKENGLSPAEILKINV</sequence>